<feature type="region of interest" description="Disordered" evidence="5">
    <location>
        <begin position="1"/>
        <end position="98"/>
    </location>
</feature>
<dbReference type="SMART" id="SM00415">
    <property type="entry name" value="HSF"/>
    <property type="match status" value="1"/>
</dbReference>
<feature type="compositionally biased region" description="Low complexity" evidence="5">
    <location>
        <begin position="67"/>
        <end position="77"/>
    </location>
</feature>
<evidence type="ECO:0000256" key="2">
    <source>
        <dbReference type="ARBA" id="ARBA00023125"/>
    </source>
</evidence>
<feature type="compositionally biased region" description="Polar residues" evidence="5">
    <location>
        <begin position="586"/>
        <end position="596"/>
    </location>
</feature>
<evidence type="ECO:0000256" key="5">
    <source>
        <dbReference type="SAM" id="MobiDB-lite"/>
    </source>
</evidence>
<accession>A0A139H001</accession>
<dbReference type="Gene3D" id="1.10.10.10">
    <property type="entry name" value="Winged helix-like DNA-binding domain superfamily/Winged helix DNA-binding domain"/>
    <property type="match status" value="1"/>
</dbReference>
<keyword evidence="8" id="KW-1185">Reference proteome</keyword>
<organism evidence="7 8">
    <name type="scientific">Pseudocercospora eumusae</name>
    <dbReference type="NCBI Taxonomy" id="321146"/>
    <lineage>
        <taxon>Eukaryota</taxon>
        <taxon>Fungi</taxon>
        <taxon>Dikarya</taxon>
        <taxon>Ascomycota</taxon>
        <taxon>Pezizomycotina</taxon>
        <taxon>Dothideomycetes</taxon>
        <taxon>Dothideomycetidae</taxon>
        <taxon>Mycosphaerellales</taxon>
        <taxon>Mycosphaerellaceae</taxon>
        <taxon>Pseudocercospora</taxon>
    </lineage>
</organism>
<comment type="subcellular location">
    <subcellularLocation>
        <location evidence="1">Nucleus</location>
    </subcellularLocation>
</comment>
<keyword evidence="2" id="KW-0238">DNA-binding</keyword>
<dbReference type="SUPFAM" id="SSF46785">
    <property type="entry name" value="Winged helix' DNA-binding domain"/>
    <property type="match status" value="1"/>
</dbReference>
<dbReference type="OrthoDB" id="60033at2759"/>
<dbReference type="PANTHER" id="PTHR10015">
    <property type="entry name" value="HEAT SHOCK TRANSCRIPTION FACTOR"/>
    <property type="match status" value="1"/>
</dbReference>
<feature type="region of interest" description="Disordered" evidence="5">
    <location>
        <begin position="345"/>
        <end position="623"/>
    </location>
</feature>
<evidence type="ECO:0000259" key="6">
    <source>
        <dbReference type="SMART" id="SM00415"/>
    </source>
</evidence>
<dbReference type="EMBL" id="LFZN01000200">
    <property type="protein sequence ID" value="KXS95793.1"/>
    <property type="molecule type" value="Genomic_DNA"/>
</dbReference>
<dbReference type="Pfam" id="PF00447">
    <property type="entry name" value="HSF_DNA-bind"/>
    <property type="match status" value="1"/>
</dbReference>
<dbReference type="PRINTS" id="PR00056">
    <property type="entry name" value="HSFDOMAIN"/>
</dbReference>
<dbReference type="InterPro" id="IPR036388">
    <property type="entry name" value="WH-like_DNA-bd_sf"/>
</dbReference>
<dbReference type="GO" id="GO:0003700">
    <property type="term" value="F:DNA-binding transcription factor activity"/>
    <property type="evidence" value="ECO:0007669"/>
    <property type="project" value="InterPro"/>
</dbReference>
<evidence type="ECO:0000313" key="8">
    <source>
        <dbReference type="Proteomes" id="UP000070133"/>
    </source>
</evidence>
<dbReference type="InterPro" id="IPR036390">
    <property type="entry name" value="WH_DNA-bd_sf"/>
</dbReference>
<comment type="similarity">
    <text evidence="4">Belongs to the HSF family.</text>
</comment>
<proteinExistence type="inferred from homology"/>
<evidence type="ECO:0000256" key="1">
    <source>
        <dbReference type="ARBA" id="ARBA00004123"/>
    </source>
</evidence>
<dbReference type="GO" id="GO:0043565">
    <property type="term" value="F:sequence-specific DNA binding"/>
    <property type="evidence" value="ECO:0007669"/>
    <property type="project" value="InterPro"/>
</dbReference>
<dbReference type="Proteomes" id="UP000070133">
    <property type="component" value="Unassembled WGS sequence"/>
</dbReference>
<reference evidence="7 8" key="1">
    <citation type="submission" date="2015-07" db="EMBL/GenBank/DDBJ databases">
        <title>Comparative genomics of the Sigatoka disease complex on banana suggests a link between parallel evolutionary changes in Pseudocercospora fijiensis and Pseudocercospora eumusae and increased virulence on the banana host.</title>
        <authorList>
            <person name="Chang T.-C."/>
            <person name="Salvucci A."/>
            <person name="Crous P.W."/>
            <person name="Stergiopoulos I."/>
        </authorList>
    </citation>
    <scope>NUCLEOTIDE SEQUENCE [LARGE SCALE GENOMIC DNA]</scope>
    <source>
        <strain evidence="7 8">CBS 114824</strain>
    </source>
</reference>
<dbReference type="GO" id="GO:0005634">
    <property type="term" value="C:nucleus"/>
    <property type="evidence" value="ECO:0007669"/>
    <property type="project" value="UniProtKB-SubCell"/>
</dbReference>
<feature type="compositionally biased region" description="Low complexity" evidence="5">
    <location>
        <begin position="425"/>
        <end position="435"/>
    </location>
</feature>
<feature type="domain" description="HSF-type DNA-binding" evidence="6">
    <location>
        <begin position="103"/>
        <end position="224"/>
    </location>
</feature>
<feature type="compositionally biased region" description="Pro residues" evidence="5">
    <location>
        <begin position="436"/>
        <end position="447"/>
    </location>
</feature>
<dbReference type="AlphaFoldDB" id="A0A139H001"/>
<dbReference type="PANTHER" id="PTHR10015:SF396">
    <property type="entry name" value="FLOCCULATION SUPPRESSION PROTEIN"/>
    <property type="match status" value="1"/>
</dbReference>
<evidence type="ECO:0000256" key="4">
    <source>
        <dbReference type="RuleBase" id="RU004020"/>
    </source>
</evidence>
<comment type="caution">
    <text evidence="7">The sequence shown here is derived from an EMBL/GenBank/DDBJ whole genome shotgun (WGS) entry which is preliminary data.</text>
</comment>
<dbReference type="InterPro" id="IPR000232">
    <property type="entry name" value="HSF_DNA-bd"/>
</dbReference>
<feature type="compositionally biased region" description="Polar residues" evidence="5">
    <location>
        <begin position="489"/>
        <end position="508"/>
    </location>
</feature>
<feature type="compositionally biased region" description="Low complexity" evidence="5">
    <location>
        <begin position="85"/>
        <end position="98"/>
    </location>
</feature>
<protein>
    <recommendedName>
        <fullName evidence="6">HSF-type DNA-binding domain-containing protein</fullName>
    </recommendedName>
</protein>
<dbReference type="STRING" id="321146.A0A139H001"/>
<gene>
    <name evidence="7" type="ORF">AC578_6444</name>
</gene>
<keyword evidence="3" id="KW-0539">Nucleus</keyword>
<evidence type="ECO:0000313" key="7">
    <source>
        <dbReference type="EMBL" id="KXS95793.1"/>
    </source>
</evidence>
<evidence type="ECO:0000256" key="3">
    <source>
        <dbReference type="ARBA" id="ARBA00023242"/>
    </source>
</evidence>
<sequence>MASVQEPFRRDPFASEPRAYNPAIPKTIPILPSASVPGGGEPMDTSQSQHASMGPPLSSPNGDRQGEQQQQHGQNEQATTSPSNGAGSHPVGAAAAAQQPKVVQTAFIHKLYKSKHPTPHIMVTNERELRHVSIFRILESLSVSPANSRRVDVVGFQGALTLGRQYFKHTNISSFVRQLNMYGFHKVSDVFHTGSPDSPLWEFKHGAGNFKRGDLVGLREIKRRASRHALIHRDSFSNAPKMPTPQPPGTPLEQMPDPVEARLQMLEWNFQDVYAKLSRTEEAYADVSTKYQTLLDGLARCHHWSNEISSHLLTVVPDPDNPVHRDVFAMRQDIRQHLEQLRNAEPPQAQPHESLFPHKQSFFQPNNNLMEPAVPMSPRQRPFDDSRRPSLQGLPRPPGVRAPVPSYLQVSPRRYGSIGSGGNGAYSPSSSRPSYAQPPPPPPPAPQQHPLATMTSPPSSLPRRHTSADIRQSQAWEGNQPPPPQYQQGTSPYASGQSSGAWPSSPRTAANPGDQQIRDTLASYQLPGVSNSESRQPSPVPHDSHPPPSFTTSFPPSYANPNDAGWQLPGARFPFKGLETPGAPSRRSSMASNVHSLLNPADTAEREGEDEGGPDSLKRKRLL</sequence>
<name>A0A139H001_9PEZI</name>